<dbReference type="Gene3D" id="2.130.10.10">
    <property type="entry name" value="YVTN repeat-like/Quinoprotein amine dehydrogenase"/>
    <property type="match status" value="1"/>
</dbReference>
<dbReference type="AlphaFoldDB" id="A0A1I2IBS6"/>
<dbReference type="RefSeq" id="WP_093618350.1">
    <property type="nucleotide sequence ID" value="NZ_BOMT01000052.1"/>
</dbReference>
<evidence type="ECO:0000313" key="2">
    <source>
        <dbReference type="Proteomes" id="UP000199645"/>
    </source>
</evidence>
<name>A0A1I2IBS6_9ACTN</name>
<proteinExistence type="predicted"/>
<dbReference type="InterPro" id="IPR011045">
    <property type="entry name" value="N2O_reductase_N"/>
</dbReference>
<organism evidence="1 2">
    <name type="scientific">Actinoplanes philippinensis</name>
    <dbReference type="NCBI Taxonomy" id="35752"/>
    <lineage>
        <taxon>Bacteria</taxon>
        <taxon>Bacillati</taxon>
        <taxon>Actinomycetota</taxon>
        <taxon>Actinomycetes</taxon>
        <taxon>Micromonosporales</taxon>
        <taxon>Micromonosporaceae</taxon>
        <taxon>Actinoplanes</taxon>
    </lineage>
</organism>
<dbReference type="SUPFAM" id="SSF50974">
    <property type="entry name" value="Nitrous oxide reductase, N-terminal domain"/>
    <property type="match status" value="1"/>
</dbReference>
<accession>A0A1I2IBS6</accession>
<dbReference type="Proteomes" id="UP000199645">
    <property type="component" value="Unassembled WGS sequence"/>
</dbReference>
<evidence type="ECO:0008006" key="3">
    <source>
        <dbReference type="Google" id="ProtNLM"/>
    </source>
</evidence>
<protein>
    <recommendedName>
        <fullName evidence="3">Lactonase, 7-bladed beta-propeller</fullName>
    </recommendedName>
</protein>
<evidence type="ECO:0000313" key="1">
    <source>
        <dbReference type="EMBL" id="SFF39070.1"/>
    </source>
</evidence>
<reference evidence="1 2" key="1">
    <citation type="submission" date="2016-10" db="EMBL/GenBank/DDBJ databases">
        <authorList>
            <person name="de Groot N.N."/>
        </authorList>
    </citation>
    <scope>NUCLEOTIDE SEQUENCE [LARGE SCALE GENOMIC DNA]</scope>
    <source>
        <strain evidence="1 2">DSM 43019</strain>
    </source>
</reference>
<sequence length="159" mass="16259">MTEAAKSGVTSYELRKDGRLRVITRSVESGQQVLCWIVRAGRFFYGTNPGSSTISLYTVDGKGRVSIGGKDGVIATAGGDAAAEQVATADPNAGRAPGAGPIDMAAAADGRLLYVQNTLAGTVEGFRVGHDGALTLVSTLREGLPVFSGGAGMEGIIAW</sequence>
<dbReference type="InterPro" id="IPR015943">
    <property type="entry name" value="WD40/YVTN_repeat-like_dom_sf"/>
</dbReference>
<gene>
    <name evidence="1" type="ORF">SAMN05421541_109477</name>
</gene>
<dbReference type="OrthoDB" id="9790815at2"/>
<dbReference type="EMBL" id="FONV01000009">
    <property type="protein sequence ID" value="SFF39070.1"/>
    <property type="molecule type" value="Genomic_DNA"/>
</dbReference>
<keyword evidence="2" id="KW-1185">Reference proteome</keyword>
<dbReference type="STRING" id="35752.SAMN05421541_109477"/>